<name>A0A8A5LK49_9CAUD</name>
<evidence type="ECO:0000313" key="2">
    <source>
        <dbReference type="EMBL" id="QTF82140.1"/>
    </source>
</evidence>
<keyword evidence="3" id="KW-1185">Reference proteome</keyword>
<gene>
    <name evidence="2" type="primary">43</name>
    <name evidence="2" type="ORF">SEA_PRAIRIE_43</name>
</gene>
<evidence type="ECO:0000313" key="3">
    <source>
        <dbReference type="Proteomes" id="UP000664925"/>
    </source>
</evidence>
<dbReference type="Proteomes" id="UP000664925">
    <property type="component" value="Segment"/>
</dbReference>
<accession>A0A8A5LK49</accession>
<dbReference type="EMBL" id="MW601223">
    <property type="protein sequence ID" value="QTF82140.1"/>
    <property type="molecule type" value="Genomic_DNA"/>
</dbReference>
<evidence type="ECO:0000256" key="1">
    <source>
        <dbReference type="SAM" id="MobiDB-lite"/>
    </source>
</evidence>
<protein>
    <submittedName>
        <fullName evidence="2">RepA-like replication initiator</fullName>
    </submittedName>
</protein>
<proteinExistence type="predicted"/>
<feature type="compositionally biased region" description="Basic and acidic residues" evidence="1">
    <location>
        <begin position="149"/>
        <end position="160"/>
    </location>
</feature>
<reference evidence="2" key="1">
    <citation type="submission" date="2021-02" db="EMBL/GenBank/DDBJ databases">
        <authorList>
            <person name="Johnson B.J."/>
            <person name="Isenhart S.H."/>
            <person name="Brown D.K."/>
            <person name="Kleven A.S."/>
            <person name="Bohn B.R."/>
            <person name="Martinez L.A."/>
            <person name="Garcia C.A."/>
            <person name="Zack K.M."/>
            <person name="Garlena R.A."/>
            <person name="Russell D.A."/>
            <person name="Jacobs-Sera D."/>
            <person name="Hatfull G.F."/>
        </authorList>
    </citation>
    <scope>NUCLEOTIDE SEQUENCE</scope>
</reference>
<feature type="region of interest" description="Disordered" evidence="1">
    <location>
        <begin position="305"/>
        <end position="324"/>
    </location>
</feature>
<sequence length="324" mass="36478">MSIANGEAILDELEGDLEDFAPEETTDTYFVMVPLWVLERVSGEAIKLYGILSTYLNPNTRIVWPSRQTLADRLGKSRPESIDRYLTELSEIGAVGIIPRFRPDGGRTSNAYRIYRIPPRDIARGVPPLKTEEAPPLKTAEELRTIKNLEDRESSLRSDSRPTTGSIPVVHRKSPTVDIPTEAPAMTLWGDSGTELEHRARDYDAFDDFWAVYPRRDDKKKARTAYAKALREASPSEILAGARRYAEDPNRDPAYTKYAATWLNAGAWANGPLPPRRDSRNTQERMEDTARLTGSMIEGWQKTFRTGEPGRIDPRLAIDSTRAS</sequence>
<feature type="region of interest" description="Disordered" evidence="1">
    <location>
        <begin position="149"/>
        <end position="171"/>
    </location>
</feature>
<organism evidence="2 3">
    <name type="scientific">Arthrobacter phage Prairie</name>
    <dbReference type="NCBI Taxonomy" id="2816463"/>
    <lineage>
        <taxon>Viruses</taxon>
        <taxon>Duplodnaviria</taxon>
        <taxon>Heunggongvirae</taxon>
        <taxon>Uroviricota</taxon>
        <taxon>Caudoviricetes</taxon>
        <taxon>Berryhillviridae</taxon>
        <taxon>Lilmacvirus</taxon>
        <taxon>Lilmacvirus prairie</taxon>
    </lineage>
</organism>